<feature type="compositionally biased region" description="Polar residues" evidence="2">
    <location>
        <begin position="387"/>
        <end position="406"/>
    </location>
</feature>
<organism evidence="3 4">
    <name type="scientific">Lolium multiflorum</name>
    <name type="common">Italian ryegrass</name>
    <name type="synonym">Lolium perenne subsp. multiflorum</name>
    <dbReference type="NCBI Taxonomy" id="4521"/>
    <lineage>
        <taxon>Eukaryota</taxon>
        <taxon>Viridiplantae</taxon>
        <taxon>Streptophyta</taxon>
        <taxon>Embryophyta</taxon>
        <taxon>Tracheophyta</taxon>
        <taxon>Spermatophyta</taxon>
        <taxon>Magnoliopsida</taxon>
        <taxon>Liliopsida</taxon>
        <taxon>Poales</taxon>
        <taxon>Poaceae</taxon>
        <taxon>BOP clade</taxon>
        <taxon>Pooideae</taxon>
        <taxon>Poodae</taxon>
        <taxon>Poeae</taxon>
        <taxon>Poeae Chloroplast Group 2 (Poeae type)</taxon>
        <taxon>Loliodinae</taxon>
        <taxon>Loliinae</taxon>
        <taxon>Lolium</taxon>
    </lineage>
</organism>
<proteinExistence type="predicted"/>
<evidence type="ECO:0000313" key="4">
    <source>
        <dbReference type="Proteomes" id="UP001231189"/>
    </source>
</evidence>
<dbReference type="EMBL" id="JAUUTY010000007">
    <property type="protein sequence ID" value="KAK1605199.1"/>
    <property type="molecule type" value="Genomic_DNA"/>
</dbReference>
<evidence type="ECO:0000313" key="3">
    <source>
        <dbReference type="EMBL" id="KAK1605199.1"/>
    </source>
</evidence>
<reference evidence="3" key="1">
    <citation type="submission" date="2023-07" db="EMBL/GenBank/DDBJ databases">
        <title>A chromosome-level genome assembly of Lolium multiflorum.</title>
        <authorList>
            <person name="Chen Y."/>
            <person name="Copetti D."/>
            <person name="Kolliker R."/>
            <person name="Studer B."/>
        </authorList>
    </citation>
    <scope>NUCLEOTIDE SEQUENCE</scope>
    <source>
        <strain evidence="3">02402/16</strain>
        <tissue evidence="3">Leaf</tissue>
    </source>
</reference>
<sequence>MAESFNANTEVSGLKNHIPNFPRLATRTFPDATGKQIRCTSYGQALYSLPGSKLIPQEASKWFSIFFQGLDNPLFFPYTESEHFENPVSFRLDSFADDTSTRQLYSIMIRPCFLPVGMSTSNRIIKPGYESYQPVVAARQFGLGQVSPHFFLHFLTESRADLPDVLTSQRCYSFFDALVIPIPHNLSFTSSTDDFEAWWAMWKTHAFRRALGPLLKQLDAEYDIPAEQQQDGPEPVHDDGSSFTLHPPAPVVLFCKNSPSLKKVVMQSQPILPNRLPRAEYLLGQLPPSPSKNSGEESSCQEDFEAPNLLSSPRNSTQISSEDTQSSREDSSSGTSGENTTPSQPDLPPSASKKRSAPEPASSQASPKAGQGGLRTKSRCIKRARKTPQTSSSDQELSNTDDTSSGEVKEVVMPSTTLDLATSKSGVDKAATLATPSAETQEPIASSSAAPMVLGKGYDLSNLLTFDPEFIEPSAKASEESGPSATHGQLQQLKALLSSSIETLVEDTEGIKSILEDLQPHLPVTLQVKLWPVVTLSAYRSRVTLARQRIGLRHAQLPLKADIADKCQRLNEKKAALDAKTDTSISTAELEILRKELEDLEERVRVTKQLIQDKEALIARSHEEAEGLKAELKTDLAEIRALNKQLVTGQMKMTRLRSPR</sequence>
<evidence type="ECO:0000256" key="1">
    <source>
        <dbReference type="SAM" id="Coils"/>
    </source>
</evidence>
<gene>
    <name evidence="3" type="ORF">QYE76_028872</name>
</gene>
<feature type="coiled-coil region" evidence="1">
    <location>
        <begin position="560"/>
        <end position="645"/>
    </location>
</feature>
<accession>A0AAD8QNH8</accession>
<dbReference type="Proteomes" id="UP001231189">
    <property type="component" value="Unassembled WGS sequence"/>
</dbReference>
<keyword evidence="4" id="KW-1185">Reference proteome</keyword>
<dbReference type="AlphaFoldDB" id="A0AAD8QNH8"/>
<feature type="compositionally biased region" description="Polar residues" evidence="2">
    <location>
        <begin position="309"/>
        <end position="319"/>
    </location>
</feature>
<name>A0AAD8QNH8_LOLMU</name>
<feature type="compositionally biased region" description="Low complexity" evidence="2">
    <location>
        <begin position="358"/>
        <end position="369"/>
    </location>
</feature>
<feature type="compositionally biased region" description="Basic residues" evidence="2">
    <location>
        <begin position="376"/>
        <end position="386"/>
    </location>
</feature>
<comment type="caution">
    <text evidence="3">The sequence shown here is derived from an EMBL/GenBank/DDBJ whole genome shotgun (WGS) entry which is preliminary data.</text>
</comment>
<protein>
    <submittedName>
        <fullName evidence="3">Uncharacterized protein</fullName>
    </submittedName>
</protein>
<keyword evidence="1" id="KW-0175">Coiled coil</keyword>
<feature type="region of interest" description="Disordered" evidence="2">
    <location>
        <begin position="282"/>
        <end position="408"/>
    </location>
</feature>
<evidence type="ECO:0000256" key="2">
    <source>
        <dbReference type="SAM" id="MobiDB-lite"/>
    </source>
</evidence>